<evidence type="ECO:0000313" key="2">
    <source>
        <dbReference type="EMBL" id="KAF5855621.1"/>
    </source>
</evidence>
<sequence length="432" mass="48225">MAHPPGLIKDGYKVHPCEGIIFKDLKTTQDSGPFGSWRRYGQRKLANILYALGLARRYPGLITISIPLGVVNTGLVENLDRANRWFVYATTFNQTVIPGENGQFYIPDGVPSNSQLDKTTQDGLSSIWQLFFDQDLIYEVEATYPYNANNVSITTNADDHVVQDEIEDTASDPFFECTSDFDHGIQDDDLGPDVMGNESLLKTSFLLLLPHEIHGFGFSIEKWRALQVERIRDIDWNEMSSNDSSFSKSSDVIEGKGNALIMLLHGGPGTGKTLTAVSVAELTKKPLYRVTWGDIGTNADEIERYLETVLLIGTIWGCVVLLDEAVVFLEEPRETDLQPNALVSVFRRIPARGALSPVGLEGPYEIWLNFINGLSKTNPDVNIDDLKNHLVVLAADCLNGRQIRNTVRTALQLASFWEETLDYRHFEGHCGK</sequence>
<keyword evidence="3" id="KW-1185">Reference proteome</keyword>
<comment type="caution">
    <text evidence="2">The sequence shown here is derived from an EMBL/GenBank/DDBJ whole genome shotgun (WGS) entry which is preliminary data.</text>
</comment>
<dbReference type="EMBL" id="SPNV01000407">
    <property type="protein sequence ID" value="KAF5855621.1"/>
    <property type="molecule type" value="Genomic_DNA"/>
</dbReference>
<dbReference type="Gene3D" id="3.40.50.300">
    <property type="entry name" value="P-loop containing nucleotide triphosphate hydrolases"/>
    <property type="match status" value="1"/>
</dbReference>
<dbReference type="InterPro" id="IPR027417">
    <property type="entry name" value="P-loop_NTPase"/>
</dbReference>
<dbReference type="Proteomes" id="UP000541154">
    <property type="component" value="Unassembled WGS sequence"/>
</dbReference>
<dbReference type="SUPFAM" id="SSF52540">
    <property type="entry name" value="P-loop containing nucleoside triphosphate hydrolases"/>
    <property type="match status" value="1"/>
</dbReference>
<name>A0A8H5ZUY6_PETAA</name>
<dbReference type="Pfam" id="PF00004">
    <property type="entry name" value="AAA"/>
    <property type="match status" value="1"/>
</dbReference>
<dbReference type="GO" id="GO:0016887">
    <property type="term" value="F:ATP hydrolysis activity"/>
    <property type="evidence" value="ECO:0007669"/>
    <property type="project" value="InterPro"/>
</dbReference>
<dbReference type="Gene3D" id="3.40.50.720">
    <property type="entry name" value="NAD(P)-binding Rossmann-like Domain"/>
    <property type="match status" value="1"/>
</dbReference>
<evidence type="ECO:0000259" key="1">
    <source>
        <dbReference type="Pfam" id="PF00004"/>
    </source>
</evidence>
<dbReference type="GO" id="GO:0005524">
    <property type="term" value="F:ATP binding"/>
    <property type="evidence" value="ECO:0007669"/>
    <property type="project" value="InterPro"/>
</dbReference>
<protein>
    <recommendedName>
        <fullName evidence="1">ATPase AAA-type core domain-containing protein</fullName>
    </recommendedName>
</protein>
<evidence type="ECO:0000313" key="3">
    <source>
        <dbReference type="Proteomes" id="UP000541154"/>
    </source>
</evidence>
<dbReference type="AlphaFoldDB" id="A0A8H5ZUY6"/>
<gene>
    <name evidence="2" type="ORF">ETB97_008873</name>
</gene>
<dbReference type="InterPro" id="IPR003959">
    <property type="entry name" value="ATPase_AAA_core"/>
</dbReference>
<dbReference type="PANTHER" id="PTHR46411">
    <property type="entry name" value="FAMILY ATPASE, PUTATIVE-RELATED"/>
    <property type="match status" value="1"/>
</dbReference>
<dbReference type="PANTHER" id="PTHR46411:SF2">
    <property type="entry name" value="AAA+ ATPASE DOMAIN-CONTAINING PROTEIN"/>
    <property type="match status" value="1"/>
</dbReference>
<feature type="domain" description="ATPase AAA-type core" evidence="1">
    <location>
        <begin position="262"/>
        <end position="325"/>
    </location>
</feature>
<organism evidence="2 3">
    <name type="scientific">Petromyces alliaceus</name>
    <name type="common">Aspergillus alliaceus</name>
    <dbReference type="NCBI Taxonomy" id="209559"/>
    <lineage>
        <taxon>Eukaryota</taxon>
        <taxon>Fungi</taxon>
        <taxon>Dikarya</taxon>
        <taxon>Ascomycota</taxon>
        <taxon>Pezizomycotina</taxon>
        <taxon>Eurotiomycetes</taxon>
        <taxon>Eurotiomycetidae</taxon>
        <taxon>Eurotiales</taxon>
        <taxon>Aspergillaceae</taxon>
        <taxon>Aspergillus</taxon>
        <taxon>Aspergillus subgen. Circumdati</taxon>
    </lineage>
</organism>
<proteinExistence type="predicted"/>
<accession>A0A8H5ZUY6</accession>
<reference evidence="2 3" key="1">
    <citation type="submission" date="2019-04" db="EMBL/GenBank/DDBJ databases">
        <title>Aspergillus burnettii sp. nov., novel species from soil in southeast Queensland.</title>
        <authorList>
            <person name="Gilchrist C.L.M."/>
            <person name="Pitt J.I."/>
            <person name="Lange L."/>
            <person name="Lacey H.J."/>
            <person name="Vuong D."/>
            <person name="Midgley D.J."/>
            <person name="Greenfield P."/>
            <person name="Bradbury M."/>
            <person name="Lacey E."/>
            <person name="Busk P.K."/>
            <person name="Pilgaard B."/>
            <person name="Chooi Y.H."/>
            <person name="Piggott A.M."/>
        </authorList>
    </citation>
    <scope>NUCLEOTIDE SEQUENCE [LARGE SCALE GENOMIC DNA]</scope>
    <source>
        <strain evidence="2 3">FRR 5400</strain>
    </source>
</reference>